<protein>
    <submittedName>
        <fullName evidence="1">Uncharacterized protein</fullName>
    </submittedName>
</protein>
<evidence type="ECO:0000313" key="2">
    <source>
        <dbReference type="Proteomes" id="UP000187891"/>
    </source>
</evidence>
<gene>
    <name evidence="1" type="ORF">DSM25559_0498</name>
</gene>
<dbReference type="STRING" id="1907666.DSM25559_0498"/>
<dbReference type="AlphaFoldDB" id="A0A1R3THL5"/>
<reference evidence="2" key="1">
    <citation type="submission" date="2016-10" db="EMBL/GenBank/DDBJ databases">
        <authorList>
            <person name="Wibberg D."/>
        </authorList>
    </citation>
    <scope>NUCLEOTIDE SEQUENCE [LARGE SCALE GENOMIC DNA]</scope>
</reference>
<organism evidence="1 2">
    <name type="scientific">Agrobacterium rosae</name>
    <dbReference type="NCBI Taxonomy" id="1972867"/>
    <lineage>
        <taxon>Bacteria</taxon>
        <taxon>Pseudomonadati</taxon>
        <taxon>Pseudomonadota</taxon>
        <taxon>Alphaproteobacteria</taxon>
        <taxon>Hyphomicrobiales</taxon>
        <taxon>Rhizobiaceae</taxon>
        <taxon>Rhizobium/Agrobacterium group</taxon>
        <taxon>Agrobacterium</taxon>
    </lineage>
</organism>
<dbReference type="Proteomes" id="UP000187891">
    <property type="component" value="Unassembled WGS sequence"/>
</dbReference>
<name>A0A1R3THL5_9HYPH</name>
<accession>A0A1R3THL5</accession>
<dbReference type="EMBL" id="FMUE01000001">
    <property type="protein sequence ID" value="SCX05160.1"/>
    <property type="molecule type" value="Genomic_DNA"/>
</dbReference>
<sequence length="77" mass="8668">MALFFCPQFFFYDRTFIKQNALVKSGLDFHIEDSWCRCFCVGQLFPSGGFDLQNCQAAEQSSGLFFANGTIKICSSS</sequence>
<evidence type="ECO:0000313" key="1">
    <source>
        <dbReference type="EMBL" id="SCX05160.1"/>
    </source>
</evidence>
<proteinExistence type="predicted"/>